<dbReference type="Gene3D" id="2.40.10.10">
    <property type="entry name" value="Trypsin-like serine proteases"/>
    <property type="match status" value="1"/>
</dbReference>
<keyword evidence="1" id="KW-0472">Membrane</keyword>
<evidence type="ECO:0000313" key="3">
    <source>
        <dbReference type="Proteomes" id="UP000248924"/>
    </source>
</evidence>
<organism evidence="2 3">
    <name type="scientific">Micromonospora craterilacus</name>
    <dbReference type="NCBI Taxonomy" id="1655439"/>
    <lineage>
        <taxon>Bacteria</taxon>
        <taxon>Bacillati</taxon>
        <taxon>Actinomycetota</taxon>
        <taxon>Actinomycetes</taxon>
        <taxon>Micromonosporales</taxon>
        <taxon>Micromonosporaceae</taxon>
        <taxon>Micromonospora</taxon>
    </lineage>
</organism>
<reference evidence="2 3" key="1">
    <citation type="submission" date="2018-01" db="EMBL/GenBank/DDBJ databases">
        <title>Draft genome sequence of Jishengella sp. NA12.</title>
        <authorList>
            <person name="Sahin N."/>
            <person name="Ay H."/>
            <person name="Saygin H."/>
        </authorList>
    </citation>
    <scope>NUCLEOTIDE SEQUENCE [LARGE SCALE GENOMIC DNA]</scope>
    <source>
        <strain evidence="2 3">NA12</strain>
    </source>
</reference>
<accession>A0A2W2FB62</accession>
<evidence type="ECO:0000313" key="2">
    <source>
        <dbReference type="EMBL" id="PZG12804.1"/>
    </source>
</evidence>
<comment type="caution">
    <text evidence="2">The sequence shown here is derived from an EMBL/GenBank/DDBJ whole genome shotgun (WGS) entry which is preliminary data.</text>
</comment>
<dbReference type="Proteomes" id="UP000248924">
    <property type="component" value="Unassembled WGS sequence"/>
</dbReference>
<evidence type="ECO:0008006" key="4">
    <source>
        <dbReference type="Google" id="ProtNLM"/>
    </source>
</evidence>
<proteinExistence type="predicted"/>
<keyword evidence="1" id="KW-0812">Transmembrane</keyword>
<keyword evidence="1" id="KW-1133">Transmembrane helix</keyword>
<feature type="transmembrane region" description="Helical" evidence="1">
    <location>
        <begin position="320"/>
        <end position="342"/>
    </location>
</feature>
<dbReference type="InterPro" id="IPR009003">
    <property type="entry name" value="Peptidase_S1_PA"/>
</dbReference>
<dbReference type="AlphaFoldDB" id="A0A2W2FB62"/>
<keyword evidence="3" id="KW-1185">Reference proteome</keyword>
<dbReference type="EMBL" id="POTY01000197">
    <property type="protein sequence ID" value="PZG12804.1"/>
    <property type="molecule type" value="Genomic_DNA"/>
</dbReference>
<dbReference type="InterPro" id="IPR043504">
    <property type="entry name" value="Peptidase_S1_PA_chymotrypsin"/>
</dbReference>
<dbReference type="SUPFAM" id="SSF50494">
    <property type="entry name" value="Trypsin-like serine proteases"/>
    <property type="match status" value="1"/>
</dbReference>
<evidence type="ECO:0000256" key="1">
    <source>
        <dbReference type="SAM" id="Phobius"/>
    </source>
</evidence>
<name>A0A2W2FB62_9ACTN</name>
<dbReference type="Pfam" id="PF13365">
    <property type="entry name" value="Trypsin_2"/>
    <property type="match status" value="1"/>
</dbReference>
<sequence>MVFLEAVLTGYLRGKQDNALLHPEPFTFSRRCTGFVVNHDGHVLTNGQCVRPTPDIMVEHALDALARSLVADGKLKAAEVSGYVRARVATSVFTGPDPGTEPAATVHGQLNVATGDLTESPAIPATVVRALTLAEGNLALVKLDQGNLPAAELNTSATIAGGTPLHALGYGTTDADYRSATYTVLSKPVEVTEVDIESSVYRIGEDVGAYSRGGIVVDPQGRVVGILDNDLLQPDRPNRLVVPVSRMSGLLSAAGVENGLGEPDKLYRSALDAYFAGDEAKAAPRFAEVAEQSPTNALAQVYREAAVAAGGDDEPSRPGWAVPLLIGAGVALVGGLGALVLLRRRTNFR</sequence>
<protein>
    <recommendedName>
        <fullName evidence="4">Serine protease</fullName>
    </recommendedName>
</protein>
<gene>
    <name evidence="2" type="ORF">C1I95_25100</name>
</gene>